<dbReference type="SUPFAM" id="SSF81296">
    <property type="entry name" value="E set domains"/>
    <property type="match status" value="1"/>
</dbReference>
<dbReference type="InterPro" id="IPR011021">
    <property type="entry name" value="Arrestin-like_N"/>
</dbReference>
<evidence type="ECO:0000256" key="1">
    <source>
        <dbReference type="ARBA" id="ARBA00005298"/>
    </source>
</evidence>
<sequence length="90" mass="10078">MGKAVKKFDIVFSNPNGAFYAGQPVTGTVIVEVEETIKIRGVKLKFIGEAYVNFSDGKLKKSHTESIKYFEQVDLIFGSSKANIIGFWLW</sequence>
<dbReference type="Gene3D" id="2.60.40.640">
    <property type="match status" value="1"/>
</dbReference>
<proteinExistence type="inferred from homology"/>
<evidence type="ECO:0000313" key="4">
    <source>
        <dbReference type="WBParaSite" id="nRc.2.0.1.t31663-RA"/>
    </source>
</evidence>
<dbReference type="Pfam" id="PF00339">
    <property type="entry name" value="Arrestin_N"/>
    <property type="match status" value="1"/>
</dbReference>
<dbReference type="WBParaSite" id="nRc.2.0.1.t31663-RA">
    <property type="protein sequence ID" value="nRc.2.0.1.t31663-RA"/>
    <property type="gene ID" value="nRc.2.0.1.g31663"/>
</dbReference>
<evidence type="ECO:0000259" key="2">
    <source>
        <dbReference type="Pfam" id="PF00339"/>
    </source>
</evidence>
<dbReference type="InterPro" id="IPR014756">
    <property type="entry name" value="Ig_E-set"/>
</dbReference>
<name>A0A915K1F1_ROMCU</name>
<keyword evidence="3" id="KW-1185">Reference proteome</keyword>
<feature type="domain" description="Arrestin-like N-terminal" evidence="2">
    <location>
        <begin position="8"/>
        <end position="71"/>
    </location>
</feature>
<organism evidence="3 4">
    <name type="scientific">Romanomermis culicivorax</name>
    <name type="common">Nematode worm</name>
    <dbReference type="NCBI Taxonomy" id="13658"/>
    <lineage>
        <taxon>Eukaryota</taxon>
        <taxon>Metazoa</taxon>
        <taxon>Ecdysozoa</taxon>
        <taxon>Nematoda</taxon>
        <taxon>Enoplea</taxon>
        <taxon>Dorylaimia</taxon>
        <taxon>Mermithida</taxon>
        <taxon>Mermithoidea</taxon>
        <taxon>Mermithidae</taxon>
        <taxon>Romanomermis</taxon>
    </lineage>
</organism>
<dbReference type="InterPro" id="IPR014752">
    <property type="entry name" value="Arrestin-like_C"/>
</dbReference>
<protein>
    <submittedName>
        <fullName evidence="4">Arrestin-like N-terminal domain-containing protein</fullName>
    </submittedName>
</protein>
<reference evidence="4" key="1">
    <citation type="submission" date="2022-11" db="UniProtKB">
        <authorList>
            <consortium name="WormBaseParasite"/>
        </authorList>
    </citation>
    <scope>IDENTIFICATION</scope>
</reference>
<evidence type="ECO:0000313" key="3">
    <source>
        <dbReference type="Proteomes" id="UP000887565"/>
    </source>
</evidence>
<dbReference type="AlphaFoldDB" id="A0A915K1F1"/>
<accession>A0A915K1F1</accession>
<comment type="similarity">
    <text evidence="1">Belongs to the arrestin family.</text>
</comment>
<dbReference type="Proteomes" id="UP000887565">
    <property type="component" value="Unplaced"/>
</dbReference>